<comment type="similarity">
    <text evidence="2">Belongs to the class-V pyridoxal-phosphate-dependent aminotransferase family. NifS/IscS subfamily.</text>
</comment>
<keyword evidence="6" id="KW-0663">Pyridoxal phosphate</keyword>
<dbReference type="InterPro" id="IPR020578">
    <property type="entry name" value="Aminotrans_V_PyrdxlP_BS"/>
</dbReference>
<gene>
    <name evidence="12" type="ORF">BZZ03_07810</name>
</gene>
<feature type="domain" description="Aminotransferase class V" evidence="11">
    <location>
        <begin position="2"/>
        <end position="363"/>
    </location>
</feature>
<dbReference type="Pfam" id="PF00266">
    <property type="entry name" value="Aminotran_5"/>
    <property type="match status" value="1"/>
</dbReference>
<dbReference type="PROSITE" id="PS00595">
    <property type="entry name" value="AA_TRANSFER_CLASS_5"/>
    <property type="match status" value="1"/>
</dbReference>
<dbReference type="Gene3D" id="1.10.260.50">
    <property type="match status" value="1"/>
</dbReference>
<dbReference type="AlphaFoldDB" id="A0A252CBL6"/>
<evidence type="ECO:0000256" key="2">
    <source>
        <dbReference type="ARBA" id="ARBA00006490"/>
    </source>
</evidence>
<evidence type="ECO:0000256" key="8">
    <source>
        <dbReference type="ARBA" id="ARBA00023014"/>
    </source>
</evidence>
<dbReference type="PANTHER" id="PTHR11601:SF34">
    <property type="entry name" value="CYSTEINE DESULFURASE"/>
    <property type="match status" value="1"/>
</dbReference>
<evidence type="ECO:0000256" key="5">
    <source>
        <dbReference type="ARBA" id="ARBA00022723"/>
    </source>
</evidence>
<sequence length="372" mass="40600">MIYLDNAATTPILPEVVDVMTEVLANNFGNPSSTHTFGRQASQLVRQARETVAKALQVSPGTITFTSGGSESNSTALVGYALANRQNGNHIITTVLEHPSVLNALDYLKTRHGFDITFVQPKTDGSFPAQLIENELREETILVSMMMANNETGQLLPIKEVGQLLENHQAVFHVDSVQTMGKIPVHPEELKIDFLSASAHKFHGPKGVGFLYHRSGLKFDSIIHGGEQEEKRRAGTENLHSLLGMAKALQIATDNMSANYAHVEKLKASLLDDLADIEYYTHEFGPSMPHVVNIGFPGKNHDLLLAKLDLAGVAISTGSACTAGTVDPSHVLEAVYGSESPKLKENIRVSFSELNTEEEIHNFVQTLKERAL</sequence>
<dbReference type="EC" id="2.8.1.7" evidence="3"/>
<dbReference type="PANTHER" id="PTHR11601">
    <property type="entry name" value="CYSTEINE DESULFURYLASE FAMILY MEMBER"/>
    <property type="match status" value="1"/>
</dbReference>
<dbReference type="GO" id="GO:0031071">
    <property type="term" value="F:cysteine desulfurase activity"/>
    <property type="evidence" value="ECO:0007669"/>
    <property type="project" value="UniProtKB-EC"/>
</dbReference>
<dbReference type="InterPro" id="IPR015421">
    <property type="entry name" value="PyrdxlP-dep_Trfase_major"/>
</dbReference>
<evidence type="ECO:0000259" key="11">
    <source>
        <dbReference type="Pfam" id="PF00266"/>
    </source>
</evidence>
<dbReference type="Gene3D" id="3.40.640.10">
    <property type="entry name" value="Type I PLP-dependent aspartate aminotransferase-like (Major domain)"/>
    <property type="match status" value="1"/>
</dbReference>
<evidence type="ECO:0000256" key="3">
    <source>
        <dbReference type="ARBA" id="ARBA00012239"/>
    </source>
</evidence>
<dbReference type="InterPro" id="IPR015422">
    <property type="entry name" value="PyrdxlP-dep_Trfase_small"/>
</dbReference>
<dbReference type="EMBL" id="MUIZ01000005">
    <property type="protein sequence ID" value="OUK03963.1"/>
    <property type="molecule type" value="Genomic_DNA"/>
</dbReference>
<comment type="catalytic activity">
    <reaction evidence="9">
        <text>(sulfur carrier)-H + L-cysteine = (sulfur carrier)-SH + L-alanine</text>
        <dbReference type="Rhea" id="RHEA:43892"/>
        <dbReference type="Rhea" id="RHEA-COMP:14737"/>
        <dbReference type="Rhea" id="RHEA-COMP:14739"/>
        <dbReference type="ChEBI" id="CHEBI:29917"/>
        <dbReference type="ChEBI" id="CHEBI:35235"/>
        <dbReference type="ChEBI" id="CHEBI:57972"/>
        <dbReference type="ChEBI" id="CHEBI:64428"/>
        <dbReference type="EC" id="2.8.1.7"/>
    </reaction>
</comment>
<keyword evidence="7" id="KW-0408">Iron</keyword>
<dbReference type="PIRSF" id="PIRSF005572">
    <property type="entry name" value="NifS"/>
    <property type="match status" value="1"/>
</dbReference>
<dbReference type="GO" id="GO:0051536">
    <property type="term" value="F:iron-sulfur cluster binding"/>
    <property type="evidence" value="ECO:0007669"/>
    <property type="project" value="UniProtKB-KW"/>
</dbReference>
<dbReference type="Proteomes" id="UP000194606">
    <property type="component" value="Unassembled WGS sequence"/>
</dbReference>
<evidence type="ECO:0000256" key="1">
    <source>
        <dbReference type="ARBA" id="ARBA00001933"/>
    </source>
</evidence>
<name>A0A252CBL6_9LACT</name>
<evidence type="ECO:0000256" key="10">
    <source>
        <dbReference type="RuleBase" id="RU004504"/>
    </source>
</evidence>
<evidence type="ECO:0000313" key="12">
    <source>
        <dbReference type="EMBL" id="OUK03963.1"/>
    </source>
</evidence>
<dbReference type="RefSeq" id="WP_086582952.1">
    <property type="nucleotide sequence ID" value="NZ_QSNN01000001.1"/>
</dbReference>
<accession>A0A252CBL6</accession>
<keyword evidence="5" id="KW-0479">Metal-binding</keyword>
<evidence type="ECO:0000256" key="6">
    <source>
        <dbReference type="ARBA" id="ARBA00022898"/>
    </source>
</evidence>
<protein>
    <recommendedName>
        <fullName evidence="3">cysteine desulfurase</fullName>
        <ecNumber evidence="3">2.8.1.7</ecNumber>
    </recommendedName>
</protein>
<keyword evidence="4 12" id="KW-0808">Transferase</keyword>
<evidence type="ECO:0000256" key="9">
    <source>
        <dbReference type="ARBA" id="ARBA00050776"/>
    </source>
</evidence>
<dbReference type="Gene3D" id="3.90.1150.10">
    <property type="entry name" value="Aspartate Aminotransferase, domain 1"/>
    <property type="match status" value="1"/>
</dbReference>
<dbReference type="GO" id="GO:0046872">
    <property type="term" value="F:metal ion binding"/>
    <property type="evidence" value="ECO:0007669"/>
    <property type="project" value="UniProtKB-KW"/>
</dbReference>
<evidence type="ECO:0000256" key="7">
    <source>
        <dbReference type="ARBA" id="ARBA00023004"/>
    </source>
</evidence>
<dbReference type="InterPro" id="IPR015424">
    <property type="entry name" value="PyrdxlP-dep_Trfase"/>
</dbReference>
<evidence type="ECO:0000256" key="4">
    <source>
        <dbReference type="ARBA" id="ARBA00022679"/>
    </source>
</evidence>
<reference evidence="12 13" key="1">
    <citation type="submission" date="2017-02" db="EMBL/GenBank/DDBJ databases">
        <authorList>
            <person name="Peterson S.W."/>
        </authorList>
    </citation>
    <scope>NUCLEOTIDE SEQUENCE [LARGE SCALE GENOMIC DNA]</scope>
    <source>
        <strain evidence="12">159469</strain>
    </source>
</reference>
<keyword evidence="8" id="KW-0411">Iron-sulfur</keyword>
<proteinExistence type="inferred from homology"/>
<dbReference type="GO" id="GO:0008483">
    <property type="term" value="F:transaminase activity"/>
    <property type="evidence" value="ECO:0007669"/>
    <property type="project" value="UniProtKB-KW"/>
</dbReference>
<organism evidence="12 13">
    <name type="scientific">Lactococcus petauri</name>
    <dbReference type="NCBI Taxonomy" id="1940789"/>
    <lineage>
        <taxon>Bacteria</taxon>
        <taxon>Bacillati</taxon>
        <taxon>Bacillota</taxon>
        <taxon>Bacilli</taxon>
        <taxon>Lactobacillales</taxon>
        <taxon>Streptococcaceae</taxon>
        <taxon>Lactococcus</taxon>
    </lineage>
</organism>
<dbReference type="SUPFAM" id="SSF53383">
    <property type="entry name" value="PLP-dependent transferases"/>
    <property type="match status" value="1"/>
</dbReference>
<dbReference type="InterPro" id="IPR000192">
    <property type="entry name" value="Aminotrans_V_dom"/>
</dbReference>
<dbReference type="InterPro" id="IPR016454">
    <property type="entry name" value="Cysteine_dSase"/>
</dbReference>
<evidence type="ECO:0000313" key="13">
    <source>
        <dbReference type="Proteomes" id="UP000194606"/>
    </source>
</evidence>
<keyword evidence="12" id="KW-0032">Aminotransferase</keyword>
<comment type="caution">
    <text evidence="12">The sequence shown here is derived from an EMBL/GenBank/DDBJ whole genome shotgun (WGS) entry which is preliminary data.</text>
</comment>
<comment type="cofactor">
    <cofactor evidence="1 10">
        <name>pyridoxal 5'-phosphate</name>
        <dbReference type="ChEBI" id="CHEBI:597326"/>
    </cofactor>
</comment>